<reference evidence="1 2" key="1">
    <citation type="submission" date="2015-07" db="EMBL/GenBank/DDBJ databases">
        <title>Draft Genome Sequence of Komagataeibacter intermedius Strain AF2, Isolated from Kombucha Tea.</title>
        <authorList>
            <person name="Santos R.A."/>
            <person name="Berretta A.A."/>
            <person name="Barud H.S."/>
            <person name="Ribeiro S.J."/>
            <person name="Gonzalez-Garcia L.N."/>
            <person name="Zucchi T.D."/>
            <person name="Goldman G.H."/>
            <person name="Riano-Pachon D.M."/>
        </authorList>
    </citation>
    <scope>NUCLEOTIDE SEQUENCE [LARGE SCALE GENOMIC DNA]</scope>
    <source>
        <strain evidence="1 2">AF2</strain>
    </source>
</reference>
<gene>
    <name evidence="1" type="ORF">GLUCOINTEAF2_0203624</name>
</gene>
<evidence type="ECO:0000313" key="2">
    <source>
        <dbReference type="Proteomes" id="UP000031553"/>
    </source>
</evidence>
<dbReference type="Proteomes" id="UP000031553">
    <property type="component" value="Unassembled WGS sequence"/>
</dbReference>
<dbReference type="AlphaFoldDB" id="A0A0C1RXR3"/>
<sequence>MINILHPTLDAGADQAPGRIRSELVVIDHGSCFKLPREMARSETVGNVVSLFPGAHGRCWRAKQAFLLPAKTPGLFSPYLMVARAFVLVEPGCQASHGQDAALAFDRHMRPVRSFRRGVLLGCPDDVPSSLAEEIRYILRHGRDNRRLLVRVVLLGNADPAQFIRELCLEIRAEFMNARSQPLRVKRPHMPLVRNHDIEQRVMDMGMGIAACWRIDQIGLACPRVTRLDRRARGIMPE</sequence>
<evidence type="ECO:0000313" key="1">
    <source>
        <dbReference type="EMBL" id="KPH85029.1"/>
    </source>
</evidence>
<organism evidence="1 2">
    <name type="scientific">Komagataeibacter intermedius AF2</name>
    <dbReference type="NCBI Taxonomy" id="1458464"/>
    <lineage>
        <taxon>Bacteria</taxon>
        <taxon>Pseudomonadati</taxon>
        <taxon>Pseudomonadota</taxon>
        <taxon>Alphaproteobacteria</taxon>
        <taxon>Acetobacterales</taxon>
        <taxon>Acetobacteraceae</taxon>
        <taxon>Komagataeibacter</taxon>
    </lineage>
</organism>
<dbReference type="EMBL" id="JUFX02000266">
    <property type="protein sequence ID" value="KPH85029.1"/>
    <property type="molecule type" value="Genomic_DNA"/>
</dbReference>
<proteinExistence type="predicted"/>
<protein>
    <submittedName>
        <fullName evidence="1">Uncharacterized protein</fullName>
    </submittedName>
</protein>
<accession>A0A0C1RXR3</accession>
<comment type="caution">
    <text evidence="1">The sequence shown here is derived from an EMBL/GenBank/DDBJ whole genome shotgun (WGS) entry which is preliminary data.</text>
</comment>
<name>A0A0C1RXR3_9PROT</name>